<dbReference type="InterPro" id="IPR017871">
    <property type="entry name" value="ABC_transporter-like_CS"/>
</dbReference>
<dbReference type="PROSITE" id="PS00211">
    <property type="entry name" value="ABC_TRANSPORTER_1"/>
    <property type="match status" value="1"/>
</dbReference>
<dbReference type="SUPFAM" id="SSF52540">
    <property type="entry name" value="P-loop containing nucleoside triphosphate hydrolases"/>
    <property type="match status" value="1"/>
</dbReference>
<keyword evidence="4 11" id="KW-0067">ATP-binding</keyword>
<reference evidence="11 12" key="1">
    <citation type="submission" date="2024-06" db="EMBL/GenBank/DDBJ databases">
        <title>Genomic Encyclopedia of Type Strains, Phase IV (KMG-IV): sequencing the most valuable type-strain genomes for metagenomic binning, comparative biology and taxonomic classification.</title>
        <authorList>
            <person name="Goeker M."/>
        </authorList>
    </citation>
    <scope>NUCLEOTIDE SEQUENCE [LARGE SCALE GENOMIC DNA]</scope>
    <source>
        <strain evidence="11 12">DSM 29492</strain>
    </source>
</reference>
<evidence type="ECO:0000259" key="10">
    <source>
        <dbReference type="PROSITE" id="PS50929"/>
    </source>
</evidence>
<name>A0ABV2M5V8_9FIRM</name>
<dbReference type="EMBL" id="JBEPMJ010000028">
    <property type="protein sequence ID" value="MET3751784.1"/>
    <property type="molecule type" value="Genomic_DNA"/>
</dbReference>
<dbReference type="InterPro" id="IPR039421">
    <property type="entry name" value="Type_1_exporter"/>
</dbReference>
<feature type="transmembrane region" description="Helical" evidence="8">
    <location>
        <begin position="26"/>
        <end position="51"/>
    </location>
</feature>
<dbReference type="PANTHER" id="PTHR43394:SF1">
    <property type="entry name" value="ATP-BINDING CASSETTE SUB-FAMILY B MEMBER 10, MITOCHONDRIAL"/>
    <property type="match status" value="1"/>
</dbReference>
<keyword evidence="6 8" id="KW-0472">Membrane</keyword>
<comment type="subcellular location">
    <subcellularLocation>
        <location evidence="1">Cell membrane</location>
        <topology evidence="1">Multi-pass membrane protein</topology>
    </subcellularLocation>
</comment>
<evidence type="ECO:0000259" key="9">
    <source>
        <dbReference type="PROSITE" id="PS50893"/>
    </source>
</evidence>
<dbReference type="InterPro" id="IPR003439">
    <property type="entry name" value="ABC_transporter-like_ATP-bd"/>
</dbReference>
<gene>
    <name evidence="11" type="ORF">ABID24_003046</name>
</gene>
<dbReference type="PANTHER" id="PTHR43394">
    <property type="entry name" value="ATP-DEPENDENT PERMEASE MDL1, MITOCHONDRIAL"/>
    <property type="match status" value="1"/>
</dbReference>
<accession>A0ABV2M5V8</accession>
<dbReference type="Pfam" id="PF00005">
    <property type="entry name" value="ABC_tran"/>
    <property type="match status" value="1"/>
</dbReference>
<protein>
    <submittedName>
        <fullName evidence="11">ATP-binding cassette subfamily B protein</fullName>
    </submittedName>
</protein>
<keyword evidence="12" id="KW-1185">Reference proteome</keyword>
<evidence type="ECO:0000256" key="3">
    <source>
        <dbReference type="ARBA" id="ARBA00022741"/>
    </source>
</evidence>
<dbReference type="RefSeq" id="WP_257465317.1">
    <property type="nucleotide sequence ID" value="NZ_JANJZT010000028.1"/>
</dbReference>
<keyword evidence="3" id="KW-0547">Nucleotide-binding</keyword>
<evidence type="ECO:0000256" key="6">
    <source>
        <dbReference type="ARBA" id="ARBA00023136"/>
    </source>
</evidence>
<dbReference type="GO" id="GO:0005524">
    <property type="term" value="F:ATP binding"/>
    <property type="evidence" value="ECO:0007669"/>
    <property type="project" value="UniProtKB-KW"/>
</dbReference>
<dbReference type="SUPFAM" id="SSF90123">
    <property type="entry name" value="ABC transporter transmembrane region"/>
    <property type="match status" value="1"/>
</dbReference>
<evidence type="ECO:0000256" key="7">
    <source>
        <dbReference type="SAM" id="Coils"/>
    </source>
</evidence>
<evidence type="ECO:0000256" key="5">
    <source>
        <dbReference type="ARBA" id="ARBA00022989"/>
    </source>
</evidence>
<feature type="domain" description="ABC transmembrane type-1" evidence="10">
    <location>
        <begin position="28"/>
        <end position="312"/>
    </location>
</feature>
<feature type="transmembrane region" description="Helical" evidence="8">
    <location>
        <begin position="254"/>
        <end position="274"/>
    </location>
</feature>
<evidence type="ECO:0000256" key="2">
    <source>
        <dbReference type="ARBA" id="ARBA00022692"/>
    </source>
</evidence>
<feature type="domain" description="ABC transporter" evidence="9">
    <location>
        <begin position="341"/>
        <end position="580"/>
    </location>
</feature>
<organism evidence="11 12">
    <name type="scientific">Blautia caecimuris</name>
    <dbReference type="NCBI Taxonomy" id="1796615"/>
    <lineage>
        <taxon>Bacteria</taxon>
        <taxon>Bacillati</taxon>
        <taxon>Bacillota</taxon>
        <taxon>Clostridia</taxon>
        <taxon>Lachnospirales</taxon>
        <taxon>Lachnospiraceae</taxon>
        <taxon>Blautia</taxon>
    </lineage>
</organism>
<proteinExistence type="predicted"/>
<dbReference type="Gene3D" id="3.40.50.300">
    <property type="entry name" value="P-loop containing nucleotide triphosphate hydrolases"/>
    <property type="match status" value="1"/>
</dbReference>
<evidence type="ECO:0000313" key="11">
    <source>
        <dbReference type="EMBL" id="MET3751784.1"/>
    </source>
</evidence>
<dbReference type="InterPro" id="IPR003593">
    <property type="entry name" value="AAA+_ATPase"/>
</dbReference>
<feature type="transmembrane region" description="Helical" evidence="8">
    <location>
        <begin position="63"/>
        <end position="88"/>
    </location>
</feature>
<comment type="caution">
    <text evidence="11">The sequence shown here is derived from an EMBL/GenBank/DDBJ whole genome shotgun (WGS) entry which is preliminary data.</text>
</comment>
<evidence type="ECO:0000256" key="4">
    <source>
        <dbReference type="ARBA" id="ARBA00022840"/>
    </source>
</evidence>
<dbReference type="PROSITE" id="PS50929">
    <property type="entry name" value="ABC_TM1F"/>
    <property type="match status" value="1"/>
</dbReference>
<keyword evidence="2 8" id="KW-0812">Transmembrane</keyword>
<evidence type="ECO:0000313" key="12">
    <source>
        <dbReference type="Proteomes" id="UP001549106"/>
    </source>
</evidence>
<feature type="transmembrane region" description="Helical" evidence="8">
    <location>
        <begin position="136"/>
        <end position="159"/>
    </location>
</feature>
<dbReference type="Proteomes" id="UP001549106">
    <property type="component" value="Unassembled WGS sequence"/>
</dbReference>
<dbReference type="Gene3D" id="1.20.1560.10">
    <property type="entry name" value="ABC transporter type 1, transmembrane domain"/>
    <property type="match status" value="1"/>
</dbReference>
<evidence type="ECO:0000256" key="8">
    <source>
        <dbReference type="SAM" id="Phobius"/>
    </source>
</evidence>
<feature type="coiled-coil region" evidence="7">
    <location>
        <begin position="434"/>
        <end position="461"/>
    </location>
</feature>
<sequence>MKKEKNYVIKNTIYCIKYIWKIDRKYILLMIVISILTSLFNIINLSILRYITETIAMQEMRYFLMIIGVMLLLSVVIAIINGSASYLYEPLLQNRIIEKIQGDIYAKAKTFNLEEYDNEEFYDLYYFVAENGKIGILNAITLTTGILTSLMSVIGISSIILQYDFLVISCAFIGVGISCMCSIRMKNLQYKFKIESIPYNREINYIHRIFYLHEYIKEIITFSNSRVFEKKYQAAWSGMNKITNKWGKRIRMQYISIMLIDSITEIFILIYLGYNTIFGKIPIGEFIVLYTGIQQMIQQMKAAIASVPEIYSNALDLEKYFEFMNRRTREGKEEVNTIEKICFENVNFSYGDSNKDILHNINFSIGRNNKRIALVGKNGSGKSTIIKLLLGFYEGYSGNIYVNDSELRDLSKKDYRNRLSILYQDFRLFSMTVNQNVSMEYENEEEQVDGLLKTVNVYEKIKNLPLKNQTVLSKEFDKAGIYLSGGEQQKIGLARTLFRTADLVILDEPFSSMDHISANKILKEMETTYPDKMMILITHDLHDLSGMDKILVLDEGQIVEEGTEKELILKKGKFFQMWRRDHTKEDVENEQL</sequence>
<dbReference type="SMART" id="SM00382">
    <property type="entry name" value="AAA"/>
    <property type="match status" value="1"/>
</dbReference>
<feature type="transmembrane region" description="Helical" evidence="8">
    <location>
        <begin position="165"/>
        <end position="183"/>
    </location>
</feature>
<keyword evidence="7" id="KW-0175">Coiled coil</keyword>
<evidence type="ECO:0000256" key="1">
    <source>
        <dbReference type="ARBA" id="ARBA00004651"/>
    </source>
</evidence>
<dbReference type="InterPro" id="IPR011527">
    <property type="entry name" value="ABC1_TM_dom"/>
</dbReference>
<dbReference type="PROSITE" id="PS50893">
    <property type="entry name" value="ABC_TRANSPORTER_2"/>
    <property type="match status" value="1"/>
</dbReference>
<dbReference type="InterPro" id="IPR036640">
    <property type="entry name" value="ABC1_TM_sf"/>
</dbReference>
<keyword evidence="5 8" id="KW-1133">Transmembrane helix</keyword>
<dbReference type="InterPro" id="IPR027417">
    <property type="entry name" value="P-loop_NTPase"/>
</dbReference>